<protein>
    <recommendedName>
        <fullName evidence="1">HTH cro/C1-type domain-containing protein</fullName>
    </recommendedName>
</protein>
<dbReference type="Gene3D" id="1.10.260.40">
    <property type="entry name" value="lambda repressor-like DNA-binding domains"/>
    <property type="match status" value="1"/>
</dbReference>
<evidence type="ECO:0000313" key="2">
    <source>
        <dbReference type="EMBL" id="KKN73556.1"/>
    </source>
</evidence>
<dbReference type="EMBL" id="LAZR01000342">
    <property type="protein sequence ID" value="KKN73556.1"/>
    <property type="molecule type" value="Genomic_DNA"/>
</dbReference>
<proteinExistence type="predicted"/>
<name>A0A0F9VJ52_9ZZZZ</name>
<gene>
    <name evidence="2" type="ORF">LCGC14_0400080</name>
</gene>
<dbReference type="Pfam" id="PF01381">
    <property type="entry name" value="HTH_3"/>
    <property type="match status" value="1"/>
</dbReference>
<dbReference type="CDD" id="cd00093">
    <property type="entry name" value="HTH_XRE"/>
    <property type="match status" value="1"/>
</dbReference>
<dbReference type="SMART" id="SM00530">
    <property type="entry name" value="HTH_XRE"/>
    <property type="match status" value="1"/>
</dbReference>
<dbReference type="InterPro" id="IPR001387">
    <property type="entry name" value="Cro/C1-type_HTH"/>
</dbReference>
<evidence type="ECO:0000259" key="1">
    <source>
        <dbReference type="PROSITE" id="PS50943"/>
    </source>
</evidence>
<reference evidence="2" key="1">
    <citation type="journal article" date="2015" name="Nature">
        <title>Complex archaea that bridge the gap between prokaryotes and eukaryotes.</title>
        <authorList>
            <person name="Spang A."/>
            <person name="Saw J.H."/>
            <person name="Jorgensen S.L."/>
            <person name="Zaremba-Niedzwiedzka K."/>
            <person name="Martijn J."/>
            <person name="Lind A.E."/>
            <person name="van Eijk R."/>
            <person name="Schleper C."/>
            <person name="Guy L."/>
            <person name="Ettema T.J."/>
        </authorList>
    </citation>
    <scope>NUCLEOTIDE SEQUENCE</scope>
</reference>
<dbReference type="SUPFAM" id="SSF47413">
    <property type="entry name" value="lambda repressor-like DNA-binding domains"/>
    <property type="match status" value="1"/>
</dbReference>
<dbReference type="PROSITE" id="PS50943">
    <property type="entry name" value="HTH_CROC1"/>
    <property type="match status" value="1"/>
</dbReference>
<sequence length="190" mass="22167">MSNVAAKEDLRSASGKLLIAARGRAGEALLNYPAYPENYGKVPIRWKGRRKIYWHLLVDLIFIEPPIDPSAYVALPPNDLMASPKMPMAPDPRLYDFGQNLRQFRKECGWQQWQLVDELEQLHVKVSQTTISYWERNKMAPKGRFIVALARVFRIPAFAFFLNFHDCDYLEQVYKYMKTVFIMHCRKAPV</sequence>
<comment type="caution">
    <text evidence="2">The sequence shown here is derived from an EMBL/GenBank/DDBJ whole genome shotgun (WGS) entry which is preliminary data.</text>
</comment>
<feature type="domain" description="HTH cro/C1-type" evidence="1">
    <location>
        <begin position="101"/>
        <end position="161"/>
    </location>
</feature>
<organism evidence="2">
    <name type="scientific">marine sediment metagenome</name>
    <dbReference type="NCBI Taxonomy" id="412755"/>
    <lineage>
        <taxon>unclassified sequences</taxon>
        <taxon>metagenomes</taxon>
        <taxon>ecological metagenomes</taxon>
    </lineage>
</organism>
<dbReference type="InterPro" id="IPR010982">
    <property type="entry name" value="Lambda_DNA-bd_dom_sf"/>
</dbReference>
<dbReference type="GO" id="GO:0003677">
    <property type="term" value="F:DNA binding"/>
    <property type="evidence" value="ECO:0007669"/>
    <property type="project" value="InterPro"/>
</dbReference>
<dbReference type="AlphaFoldDB" id="A0A0F9VJ52"/>
<accession>A0A0F9VJ52</accession>